<accession>A0ABV4GD39</accession>
<organism evidence="1 2">
    <name type="scientific">Bradyrhizobium yuanmingense</name>
    <dbReference type="NCBI Taxonomy" id="108015"/>
    <lineage>
        <taxon>Bacteria</taxon>
        <taxon>Pseudomonadati</taxon>
        <taxon>Pseudomonadota</taxon>
        <taxon>Alphaproteobacteria</taxon>
        <taxon>Hyphomicrobiales</taxon>
        <taxon>Nitrobacteraceae</taxon>
        <taxon>Bradyrhizobium</taxon>
    </lineage>
</organism>
<sequence length="232" mass="25659">MHRLGHRSRRGHRVRSRRKVDCDWNGGAPVDPRLAVEVLRTDLDARDVFHQQRGSVGIGAQHDVGELIGAGEPAEGLHVELELLIVADRPRADAADGSLDALRADRGNHVRRGQAEAGEPLRIEPDSHRIVHLCEQVRLADARRARDRVQRVDDGVVGDEEGILLAIGAVEHEELQDRRGSLLHPHALLLHLRRQLRQRALHAIIDVDRVDVGIGAMRERNGERVAAVIAAG</sequence>
<keyword evidence="2" id="KW-1185">Reference proteome</keyword>
<comment type="caution">
    <text evidence="1">The sequence shown here is derived from an EMBL/GenBank/DDBJ whole genome shotgun (WGS) entry which is preliminary data.</text>
</comment>
<protein>
    <submittedName>
        <fullName evidence="1">Uncharacterized protein</fullName>
    </submittedName>
</protein>
<dbReference type="Proteomes" id="UP001565474">
    <property type="component" value="Unassembled WGS sequence"/>
</dbReference>
<dbReference type="EMBL" id="JBGBZN010000002">
    <property type="protein sequence ID" value="MEY9469843.1"/>
    <property type="molecule type" value="Genomic_DNA"/>
</dbReference>
<reference evidence="1 2" key="1">
    <citation type="submission" date="2024-07" db="EMBL/GenBank/DDBJ databases">
        <title>Genomic Encyclopedia of Type Strains, Phase V (KMG-V): Genome sequencing to study the core and pangenomes of soil and plant-associated prokaryotes.</title>
        <authorList>
            <person name="Whitman W."/>
        </authorList>
    </citation>
    <scope>NUCLEOTIDE SEQUENCE [LARGE SCALE GENOMIC DNA]</scope>
    <source>
        <strain evidence="1 2">USDA 222</strain>
    </source>
</reference>
<name>A0ABV4GD39_9BRAD</name>
<gene>
    <name evidence="1" type="ORF">ABH992_002242</name>
</gene>
<evidence type="ECO:0000313" key="2">
    <source>
        <dbReference type="Proteomes" id="UP001565474"/>
    </source>
</evidence>
<evidence type="ECO:0000313" key="1">
    <source>
        <dbReference type="EMBL" id="MEY9469843.1"/>
    </source>
</evidence>
<proteinExistence type="predicted"/>